<dbReference type="InterPro" id="IPR037883">
    <property type="entry name" value="Knr4/Smi1-like_sf"/>
</dbReference>
<name>A0A7H1B5Y8_9ACTN</name>
<feature type="domain" description="Knr4/Smi1-like" evidence="1">
    <location>
        <begin position="17"/>
        <end position="132"/>
    </location>
</feature>
<dbReference type="Pfam" id="PF09346">
    <property type="entry name" value="SMI1_KNR4"/>
    <property type="match status" value="1"/>
</dbReference>
<accession>A0A7H1B5Y8</accession>
<evidence type="ECO:0000313" key="3">
    <source>
        <dbReference type="Proteomes" id="UP000516428"/>
    </source>
</evidence>
<protein>
    <submittedName>
        <fullName evidence="2">SMI1/KNR4 family protein</fullName>
    </submittedName>
</protein>
<dbReference type="RefSeq" id="WP_188336884.1">
    <property type="nucleotide sequence ID" value="NZ_CP061281.1"/>
</dbReference>
<evidence type="ECO:0000259" key="1">
    <source>
        <dbReference type="SMART" id="SM00860"/>
    </source>
</evidence>
<reference evidence="2 3" key="1">
    <citation type="submission" date="2020-09" db="EMBL/GenBank/DDBJ databases">
        <title>A novel species.</title>
        <authorList>
            <person name="Gao J."/>
        </authorList>
    </citation>
    <scope>NUCLEOTIDE SEQUENCE [LARGE SCALE GENOMIC DNA]</scope>
    <source>
        <strain evidence="2 3">CRXT-Y-14</strain>
    </source>
</reference>
<gene>
    <name evidence="2" type="ORF">IAG42_11250</name>
</gene>
<dbReference type="SMART" id="SM00860">
    <property type="entry name" value="SMI1_KNR4"/>
    <property type="match status" value="1"/>
</dbReference>
<dbReference type="AlphaFoldDB" id="A0A7H1B5Y8"/>
<dbReference type="Gene3D" id="3.40.1580.10">
    <property type="entry name" value="SMI1/KNR4-like"/>
    <property type="match status" value="1"/>
</dbReference>
<evidence type="ECO:0000313" key="2">
    <source>
        <dbReference type="EMBL" id="QNS04143.1"/>
    </source>
</evidence>
<dbReference type="KEGG" id="sxn:IAG42_11250"/>
<dbReference type="Proteomes" id="UP000516428">
    <property type="component" value="Chromosome"/>
</dbReference>
<sequence length="145" mass="16496">MWRELAEEFPGTGLKGPAVPEALDRIEERLGQLVPSALRELLLETDGIEDVHGAESVWSTERILEVNASFRSQADLRDLYMPFDALMFFGDNGGGDQFAFVRTPERDDVFVWDHETDSRTWVAPSLARYLRSALESDGEDWYRNG</sequence>
<dbReference type="InterPro" id="IPR018958">
    <property type="entry name" value="Knr4/Smi1-like_dom"/>
</dbReference>
<proteinExistence type="predicted"/>
<organism evidence="2 3">
    <name type="scientific">Streptomyces xanthii</name>
    <dbReference type="NCBI Taxonomy" id="2768069"/>
    <lineage>
        <taxon>Bacteria</taxon>
        <taxon>Bacillati</taxon>
        <taxon>Actinomycetota</taxon>
        <taxon>Actinomycetes</taxon>
        <taxon>Kitasatosporales</taxon>
        <taxon>Streptomycetaceae</taxon>
        <taxon>Streptomyces</taxon>
    </lineage>
</organism>
<dbReference type="EMBL" id="CP061281">
    <property type="protein sequence ID" value="QNS04143.1"/>
    <property type="molecule type" value="Genomic_DNA"/>
</dbReference>
<keyword evidence="3" id="KW-1185">Reference proteome</keyword>
<dbReference type="SUPFAM" id="SSF160631">
    <property type="entry name" value="SMI1/KNR4-like"/>
    <property type="match status" value="1"/>
</dbReference>